<keyword evidence="2" id="KW-1185">Reference proteome</keyword>
<reference evidence="1 2" key="1">
    <citation type="journal article" date="2020" name="ISME J.">
        <title>Comparative genomics reveals insights into cyanobacterial evolution and habitat adaptation.</title>
        <authorList>
            <person name="Chen M.Y."/>
            <person name="Teng W.K."/>
            <person name="Zhao L."/>
            <person name="Hu C.X."/>
            <person name="Zhou Y.K."/>
            <person name="Han B.P."/>
            <person name="Song L.R."/>
            <person name="Shu W.S."/>
        </authorList>
    </citation>
    <scope>NUCLEOTIDE SEQUENCE [LARGE SCALE GENOMIC DNA]</scope>
    <source>
        <strain evidence="1 2">FACHB-1040</strain>
    </source>
</reference>
<dbReference type="Pfam" id="PF04255">
    <property type="entry name" value="DUF433"/>
    <property type="match status" value="1"/>
</dbReference>
<dbReference type="SUPFAM" id="SSF46689">
    <property type="entry name" value="Homeodomain-like"/>
    <property type="match status" value="1"/>
</dbReference>
<evidence type="ECO:0000313" key="1">
    <source>
        <dbReference type="EMBL" id="MBD2278093.1"/>
    </source>
</evidence>
<dbReference type="RefSeq" id="WP_027403085.1">
    <property type="nucleotide sequence ID" value="NZ_JACJQT010000013.1"/>
</dbReference>
<dbReference type="InterPro" id="IPR007367">
    <property type="entry name" value="DUF433"/>
</dbReference>
<sequence>MLTLNYPHIVKNDHQSARLQRLPRIRVAQIVMDYLAYGWSVEEMCRQHPYLTYSEAHATMGYYFDHQEEIDQEIKQEWEQVQESIKESVPSPFYSRMKAKGLL</sequence>
<dbReference type="Gene3D" id="1.10.10.10">
    <property type="entry name" value="Winged helix-like DNA-binding domain superfamily/Winged helix DNA-binding domain"/>
    <property type="match status" value="1"/>
</dbReference>
<protein>
    <submittedName>
        <fullName evidence="1">DUF433 domain-containing protein</fullName>
    </submittedName>
</protein>
<evidence type="ECO:0000313" key="2">
    <source>
        <dbReference type="Proteomes" id="UP000606721"/>
    </source>
</evidence>
<dbReference type="InterPro" id="IPR009057">
    <property type="entry name" value="Homeodomain-like_sf"/>
</dbReference>
<dbReference type="EMBL" id="JACJQT010000013">
    <property type="protein sequence ID" value="MBD2278093.1"/>
    <property type="molecule type" value="Genomic_DNA"/>
</dbReference>
<name>A0ABR8BT33_APHFL</name>
<comment type="caution">
    <text evidence="1">The sequence shown here is derived from an EMBL/GenBank/DDBJ whole genome shotgun (WGS) entry which is preliminary data.</text>
</comment>
<organism evidence="1 2">
    <name type="scientific">Aphanizomenon flos-aquae FACHB-1040</name>
    <dbReference type="NCBI Taxonomy" id="2692887"/>
    <lineage>
        <taxon>Bacteria</taxon>
        <taxon>Bacillati</taxon>
        <taxon>Cyanobacteriota</taxon>
        <taxon>Cyanophyceae</taxon>
        <taxon>Nostocales</taxon>
        <taxon>Aphanizomenonaceae</taxon>
        <taxon>Aphanizomenon</taxon>
    </lineage>
</organism>
<dbReference type="Proteomes" id="UP000606721">
    <property type="component" value="Unassembled WGS sequence"/>
</dbReference>
<dbReference type="InterPro" id="IPR036388">
    <property type="entry name" value="WH-like_DNA-bd_sf"/>
</dbReference>
<proteinExistence type="predicted"/>
<gene>
    <name evidence="1" type="ORF">H6F99_07170</name>
</gene>
<dbReference type="PANTHER" id="PTHR34849">
    <property type="entry name" value="SSL5025 PROTEIN"/>
    <property type="match status" value="1"/>
</dbReference>
<accession>A0ABR8BT33</accession>
<dbReference type="PANTHER" id="PTHR34849:SF1">
    <property type="entry name" value="SLR0770 PROTEIN"/>
    <property type="match status" value="1"/>
</dbReference>